<evidence type="ECO:0000256" key="1">
    <source>
        <dbReference type="ARBA" id="ARBA00022679"/>
    </source>
</evidence>
<dbReference type="Proteomes" id="UP000029844">
    <property type="component" value="Unassembled WGS sequence"/>
</dbReference>
<dbReference type="GO" id="GO:0003677">
    <property type="term" value="F:DNA binding"/>
    <property type="evidence" value="ECO:0007669"/>
    <property type="project" value="InterPro"/>
</dbReference>
<dbReference type="GeneID" id="58717265"/>
<keyword evidence="3" id="KW-0175">Coiled coil</keyword>
<dbReference type="InterPro" id="IPR004013">
    <property type="entry name" value="PHP_dom"/>
</dbReference>
<sequence>MMNKKKIINLLETIALYMELKGENPFKISAFRKAALALEQDERSFSEIEDFTKISGIGKSTAVIIQNFIETGESEELDLLKKEVPEGLVPLLKAPGLGGKKLSRLYQELGVVDKDSLLAKAEDGSISALKGFGQKSVDKMVEAVQEMGDRPDRYPLNDVLPVAKELEGYLAGIKEIERFSHAGSFRRLRETVKDLDFVIATSNPEAVAKQLLAIETIDQVIAAGDTKVSVELDDGIKISVDFRMVAPGEFVSTLHHFTGSKNHNIRMRQIAKQQSEKINEYGVEDEAGNVKQFDSEEDFFAHFNIPFLPPEVRRDGTEIDRISKDTAFVQLADIKGDLHMHTTWSDGAYSLSEMVEACIAKGYEYMVITDHGQFLKVANGLTEERIRKQQEEIRALNAQYAEIEILSGIEMDILPDGSLDFDDSLLQDLDFVIASIHSSFSQSEEEIMKRLRTACENPYVHLIAHPTGRVIGRRDGYNVNVEALIELAAETGTALELNANPQRLDLTAKYLELAKERDVPIAINTDAHDTKHLDFMEIGVRAATKGWLAKENVLNTRSKADFLAFIKNKRSAK</sequence>
<dbReference type="SUPFAM" id="SSF81301">
    <property type="entry name" value="Nucleotidyltransferase"/>
    <property type="match status" value="1"/>
</dbReference>
<dbReference type="FunFam" id="3.20.20.140:FF:000047">
    <property type="entry name" value="PHP domain-containing protein"/>
    <property type="match status" value="1"/>
</dbReference>
<dbReference type="SUPFAM" id="SSF89550">
    <property type="entry name" value="PHP domain-like"/>
    <property type="match status" value="1"/>
</dbReference>
<dbReference type="Pfam" id="PF14520">
    <property type="entry name" value="HHH_5"/>
    <property type="match status" value="1"/>
</dbReference>
<dbReference type="PANTHER" id="PTHR36928">
    <property type="entry name" value="PHOSPHATASE YCDX-RELATED"/>
    <property type="match status" value="1"/>
</dbReference>
<dbReference type="STRING" id="1552123.EP57_07720"/>
<keyword evidence="1" id="KW-0808">Transferase</keyword>
<keyword evidence="7" id="KW-1185">Reference proteome</keyword>
<dbReference type="NCBIfam" id="NF006375">
    <property type="entry name" value="PRK08609.1"/>
    <property type="match status" value="1"/>
</dbReference>
<dbReference type="InterPro" id="IPR003141">
    <property type="entry name" value="Pol/His_phosphatase_N"/>
</dbReference>
<dbReference type="InterPro" id="IPR002054">
    <property type="entry name" value="DNA-dir_DNA_pol_X"/>
</dbReference>
<evidence type="ECO:0000313" key="6">
    <source>
        <dbReference type="EMBL" id="KGL41720.1"/>
    </source>
</evidence>
<evidence type="ECO:0000259" key="5">
    <source>
        <dbReference type="SMART" id="SM00483"/>
    </source>
</evidence>
<feature type="domain" description="DNA-directed DNA polymerase X" evidence="5">
    <location>
        <begin position="1"/>
        <end position="314"/>
    </location>
</feature>
<dbReference type="OrthoDB" id="9808747at2"/>
<protein>
    <recommendedName>
        <fullName evidence="8">DNA-directed DNA polymerase</fullName>
    </recommendedName>
</protein>
<dbReference type="GO" id="GO:0003887">
    <property type="term" value="F:DNA-directed DNA polymerase activity"/>
    <property type="evidence" value="ECO:0007669"/>
    <property type="project" value="InterPro"/>
</dbReference>
<reference evidence="6 7" key="1">
    <citation type="submission" date="2014-05" db="EMBL/GenBank/DDBJ databases">
        <title>Novel Listeriaceae from food processing environments.</title>
        <authorList>
            <person name="den Bakker H.C."/>
        </authorList>
    </citation>
    <scope>NUCLEOTIDE SEQUENCE [LARGE SCALE GENOMIC DNA]</scope>
    <source>
        <strain evidence="6 7">FSL A5-0281</strain>
    </source>
</reference>
<dbReference type="Pfam" id="PF02811">
    <property type="entry name" value="PHP"/>
    <property type="match status" value="1"/>
</dbReference>
<accession>A0A099WCA0</accession>
<comment type="caution">
    <text evidence="6">The sequence shown here is derived from an EMBL/GenBank/DDBJ whole genome shotgun (WGS) entry which is preliminary data.</text>
</comment>
<dbReference type="PIRSF" id="PIRSF005047">
    <property type="entry name" value="UCP005047_YshC"/>
    <property type="match status" value="1"/>
</dbReference>
<dbReference type="Pfam" id="PF14791">
    <property type="entry name" value="DNA_pol_B_thumb"/>
    <property type="match status" value="1"/>
</dbReference>
<dbReference type="Gene3D" id="1.10.150.110">
    <property type="entry name" value="DNA polymerase beta, N-terminal domain-like"/>
    <property type="match status" value="1"/>
</dbReference>
<dbReference type="GO" id="GO:0042578">
    <property type="term" value="F:phosphoric ester hydrolase activity"/>
    <property type="evidence" value="ECO:0007669"/>
    <property type="project" value="TreeGrafter"/>
</dbReference>
<evidence type="ECO:0000313" key="7">
    <source>
        <dbReference type="Proteomes" id="UP000029844"/>
    </source>
</evidence>
<dbReference type="SUPFAM" id="SSF47802">
    <property type="entry name" value="DNA polymerase beta, N-terminal domain-like"/>
    <property type="match status" value="1"/>
</dbReference>
<dbReference type="EMBL" id="JNFA01000019">
    <property type="protein sequence ID" value="KGL41720.1"/>
    <property type="molecule type" value="Genomic_DNA"/>
</dbReference>
<keyword evidence="2" id="KW-0548">Nucleotidyltransferase</keyword>
<dbReference type="InterPro" id="IPR027421">
    <property type="entry name" value="DNA_pol_lamdba_lyase_dom_sf"/>
</dbReference>
<dbReference type="AlphaFoldDB" id="A0A099WCA0"/>
<dbReference type="InterPro" id="IPR029398">
    <property type="entry name" value="PolB_thumb"/>
</dbReference>
<evidence type="ECO:0000256" key="3">
    <source>
        <dbReference type="SAM" id="Coils"/>
    </source>
</evidence>
<dbReference type="Gene3D" id="3.30.460.10">
    <property type="entry name" value="Beta Polymerase, domain 2"/>
    <property type="match status" value="1"/>
</dbReference>
<dbReference type="Gene3D" id="3.30.210.10">
    <property type="entry name" value="DNA polymerase, thumb domain"/>
    <property type="match status" value="1"/>
</dbReference>
<dbReference type="CDD" id="cd00141">
    <property type="entry name" value="NT_POLXc"/>
    <property type="match status" value="1"/>
</dbReference>
<dbReference type="Gene3D" id="1.10.150.20">
    <property type="entry name" value="5' to 3' exonuclease, C-terminal subdomain"/>
    <property type="match status" value="1"/>
</dbReference>
<evidence type="ECO:0000256" key="2">
    <source>
        <dbReference type="ARBA" id="ARBA00022695"/>
    </source>
</evidence>
<evidence type="ECO:0008006" key="8">
    <source>
        <dbReference type="Google" id="ProtNLM"/>
    </source>
</evidence>
<dbReference type="Gene3D" id="3.20.20.140">
    <property type="entry name" value="Metal-dependent hydrolases"/>
    <property type="match status" value="1"/>
</dbReference>
<organism evidence="6 7">
    <name type="scientific">Listeria booriae</name>
    <dbReference type="NCBI Taxonomy" id="1552123"/>
    <lineage>
        <taxon>Bacteria</taxon>
        <taxon>Bacillati</taxon>
        <taxon>Bacillota</taxon>
        <taxon>Bacilli</taxon>
        <taxon>Bacillales</taxon>
        <taxon>Listeriaceae</taxon>
        <taxon>Listeria</taxon>
    </lineage>
</organism>
<dbReference type="InterPro" id="IPR037160">
    <property type="entry name" value="DNA_Pol_thumb_sf"/>
</dbReference>
<dbReference type="InterPro" id="IPR022311">
    <property type="entry name" value="PolX-like"/>
</dbReference>
<dbReference type="GO" id="GO:0008270">
    <property type="term" value="F:zinc ion binding"/>
    <property type="evidence" value="ECO:0007669"/>
    <property type="project" value="TreeGrafter"/>
</dbReference>
<name>A0A099WCA0_9LIST</name>
<dbReference type="GO" id="GO:0005829">
    <property type="term" value="C:cytosol"/>
    <property type="evidence" value="ECO:0007669"/>
    <property type="project" value="TreeGrafter"/>
</dbReference>
<proteinExistence type="predicted"/>
<dbReference type="SMART" id="SM00483">
    <property type="entry name" value="POLXc"/>
    <property type="match status" value="1"/>
</dbReference>
<dbReference type="RefSeq" id="WP_036085581.1">
    <property type="nucleotide sequence ID" value="NZ_CBCSHQ010000005.1"/>
</dbReference>
<evidence type="ECO:0000259" key="4">
    <source>
        <dbReference type="SMART" id="SM00481"/>
    </source>
</evidence>
<dbReference type="InterPro" id="IPR050243">
    <property type="entry name" value="PHP_phosphatase"/>
</dbReference>
<dbReference type="eggNOG" id="COG1387">
    <property type="taxonomic scope" value="Bacteria"/>
</dbReference>
<feature type="coiled-coil region" evidence="3">
    <location>
        <begin position="379"/>
        <end position="406"/>
    </location>
</feature>
<dbReference type="InterPro" id="IPR043519">
    <property type="entry name" value="NT_sf"/>
</dbReference>
<dbReference type="SMART" id="SM00481">
    <property type="entry name" value="POLIIIAc"/>
    <property type="match status" value="1"/>
</dbReference>
<dbReference type="InterPro" id="IPR047967">
    <property type="entry name" value="PolX_PHP"/>
</dbReference>
<dbReference type="Pfam" id="PF14716">
    <property type="entry name" value="HHH_8"/>
    <property type="match status" value="1"/>
</dbReference>
<feature type="domain" description="Polymerase/histidinol phosphatase N-terminal" evidence="4">
    <location>
        <begin position="336"/>
        <end position="415"/>
    </location>
</feature>
<dbReference type="PANTHER" id="PTHR36928:SF1">
    <property type="entry name" value="PHOSPHATASE YCDX-RELATED"/>
    <property type="match status" value="1"/>
</dbReference>
<dbReference type="eggNOG" id="COG1796">
    <property type="taxonomic scope" value="Bacteria"/>
</dbReference>
<gene>
    <name evidence="6" type="ORF">EP57_07720</name>
</gene>
<dbReference type="CDD" id="cd07436">
    <property type="entry name" value="PHP_PolX"/>
    <property type="match status" value="1"/>
</dbReference>
<dbReference type="InterPro" id="IPR016195">
    <property type="entry name" value="Pol/histidinol_Pase-like"/>
</dbReference>
<dbReference type="InterPro" id="IPR010996">
    <property type="entry name" value="HHH_MUS81"/>
</dbReference>